<keyword evidence="2" id="KW-1185">Reference proteome</keyword>
<reference evidence="1 2" key="1">
    <citation type="submission" date="2020-08" db="EMBL/GenBank/DDBJ databases">
        <title>Genomic Encyclopedia of Type Strains, Phase IV (KMG-IV): sequencing the most valuable type-strain genomes for metagenomic binning, comparative biology and taxonomic classification.</title>
        <authorList>
            <person name="Goeker M."/>
        </authorList>
    </citation>
    <scope>NUCLEOTIDE SEQUENCE [LARGE SCALE GENOMIC DNA]</scope>
    <source>
        <strain evidence="1 2">DSM 45615</strain>
    </source>
</reference>
<proteinExistence type="predicted"/>
<organism evidence="1 2">
    <name type="scientific">Thermocatellispora tengchongensis</name>
    <dbReference type="NCBI Taxonomy" id="1073253"/>
    <lineage>
        <taxon>Bacteria</taxon>
        <taxon>Bacillati</taxon>
        <taxon>Actinomycetota</taxon>
        <taxon>Actinomycetes</taxon>
        <taxon>Streptosporangiales</taxon>
        <taxon>Streptosporangiaceae</taxon>
        <taxon>Thermocatellispora</taxon>
    </lineage>
</organism>
<comment type="caution">
    <text evidence="1">The sequence shown here is derived from an EMBL/GenBank/DDBJ whole genome shotgun (WGS) entry which is preliminary data.</text>
</comment>
<gene>
    <name evidence="1" type="ORF">HNP84_004786</name>
</gene>
<protein>
    <submittedName>
        <fullName evidence="1">Uncharacterized protein</fullName>
    </submittedName>
</protein>
<evidence type="ECO:0000313" key="1">
    <source>
        <dbReference type="EMBL" id="MBB5135050.1"/>
    </source>
</evidence>
<name>A0A840PC97_9ACTN</name>
<dbReference type="EMBL" id="JACHGN010000010">
    <property type="protein sequence ID" value="MBB5135050.1"/>
    <property type="molecule type" value="Genomic_DNA"/>
</dbReference>
<accession>A0A840PC97</accession>
<dbReference type="Proteomes" id="UP000578449">
    <property type="component" value="Unassembled WGS sequence"/>
</dbReference>
<evidence type="ECO:0000313" key="2">
    <source>
        <dbReference type="Proteomes" id="UP000578449"/>
    </source>
</evidence>
<sequence>MSGWGHTREEARPCDCDCDFAFDCPRCAVAVA</sequence>
<dbReference type="AlphaFoldDB" id="A0A840PC97"/>